<evidence type="ECO:0000313" key="5">
    <source>
        <dbReference type="Proteomes" id="UP000318521"/>
    </source>
</evidence>
<dbReference type="AlphaFoldDB" id="A0A554A1W3"/>
<feature type="domain" description="Gfo/Idh/MocA-like oxidoreductase N-terminal" evidence="2">
    <location>
        <begin position="2"/>
        <end position="122"/>
    </location>
</feature>
<dbReference type="GO" id="GO:0000166">
    <property type="term" value="F:nucleotide binding"/>
    <property type="evidence" value="ECO:0007669"/>
    <property type="project" value="InterPro"/>
</dbReference>
<dbReference type="RefSeq" id="WP_143847142.1">
    <property type="nucleotide sequence ID" value="NZ_VLXZ01000002.1"/>
</dbReference>
<dbReference type="Pfam" id="PF01408">
    <property type="entry name" value="GFO_IDH_MocA"/>
    <property type="match status" value="1"/>
</dbReference>
<dbReference type="Pfam" id="PF02894">
    <property type="entry name" value="GFO_IDH_MocA_C"/>
    <property type="match status" value="1"/>
</dbReference>
<feature type="domain" description="Gfo/Idh/MocA-like oxidoreductase C-terminal" evidence="3">
    <location>
        <begin position="136"/>
        <end position="342"/>
    </location>
</feature>
<evidence type="ECO:0000256" key="1">
    <source>
        <dbReference type="ARBA" id="ARBA00010928"/>
    </source>
</evidence>
<dbReference type="EMBL" id="VLXZ01000002">
    <property type="protein sequence ID" value="TSB47677.1"/>
    <property type="molecule type" value="Genomic_DNA"/>
</dbReference>
<dbReference type="OrthoDB" id="9815825at2"/>
<dbReference type="SUPFAM" id="SSF51735">
    <property type="entry name" value="NAD(P)-binding Rossmann-fold domains"/>
    <property type="match status" value="1"/>
</dbReference>
<name>A0A554A1W3_9BACI</name>
<dbReference type="PANTHER" id="PTHR43249">
    <property type="entry name" value="UDP-N-ACETYL-2-AMINO-2-DEOXY-D-GLUCURONATE OXIDASE"/>
    <property type="match status" value="1"/>
</dbReference>
<dbReference type="InterPro" id="IPR004104">
    <property type="entry name" value="Gfo/Idh/MocA-like_OxRdtase_C"/>
</dbReference>
<dbReference type="SUPFAM" id="SSF55347">
    <property type="entry name" value="Glyceraldehyde-3-phosphate dehydrogenase-like, C-terminal domain"/>
    <property type="match status" value="1"/>
</dbReference>
<evidence type="ECO:0000259" key="3">
    <source>
        <dbReference type="Pfam" id="PF02894"/>
    </source>
</evidence>
<evidence type="ECO:0000313" key="4">
    <source>
        <dbReference type="EMBL" id="TSB47677.1"/>
    </source>
</evidence>
<reference evidence="4 5" key="1">
    <citation type="submission" date="2019-07" db="EMBL/GenBank/DDBJ databases">
        <authorList>
            <person name="Park Y.J."/>
            <person name="Jeong S.E."/>
            <person name="Jung H.S."/>
        </authorList>
    </citation>
    <scope>NUCLEOTIDE SEQUENCE [LARGE SCALE GENOMIC DNA]</scope>
    <source>
        <strain evidence="5">P16(2019)</strain>
    </source>
</reference>
<gene>
    <name evidence="4" type="ORF">FN960_03940</name>
</gene>
<dbReference type="Gene3D" id="3.40.50.720">
    <property type="entry name" value="NAD(P)-binding Rossmann-like Domain"/>
    <property type="match status" value="1"/>
</dbReference>
<sequence length="386" mass="43410">MINVAIVGVGAISPAHIEAYKKFEELCQITTLCDIDLEKAREKSKSYNLRTVPVFKDFDQICEDPDIDLVSICTPPSTHAYIAIRLLKAGKHVLIEKPMASSLEECDEINKVAAEENRIVSVIAQNRFFTPMMKVKQVLDQKLIGKVVHSQVDSYWWRGSCYYDLWWRGTWEKEGGGCTLNHAVHHIDILQWMNGMPQEVTAVMSNTSHDNAEVEDISVAILKYADGTMAQVTSSVIHHGEEQQLIFQGEKARVSVPWKVYASTSTENGFPSKDHSTEQTLEQTYNNLPSLNHEGHGGQIYDVLTAIKENKPVLVDGIQGRQTLELITAIYKSASEKTTVSLPLDASDHFYSKEGIMEHTIYFNEKTYQVEEFGTERITTGGEYSS</sequence>
<accession>A0A554A1W3</accession>
<keyword evidence="5" id="KW-1185">Reference proteome</keyword>
<dbReference type="Proteomes" id="UP000318521">
    <property type="component" value="Unassembled WGS sequence"/>
</dbReference>
<dbReference type="InterPro" id="IPR000683">
    <property type="entry name" value="Gfo/Idh/MocA-like_OxRdtase_N"/>
</dbReference>
<dbReference type="InterPro" id="IPR036291">
    <property type="entry name" value="NAD(P)-bd_dom_sf"/>
</dbReference>
<protein>
    <submittedName>
        <fullName evidence="4">Gfo/Idh/MocA family oxidoreductase</fullName>
    </submittedName>
</protein>
<organism evidence="4 5">
    <name type="scientific">Alkalicoccobacillus porphyridii</name>
    <dbReference type="NCBI Taxonomy" id="2597270"/>
    <lineage>
        <taxon>Bacteria</taxon>
        <taxon>Bacillati</taxon>
        <taxon>Bacillota</taxon>
        <taxon>Bacilli</taxon>
        <taxon>Bacillales</taxon>
        <taxon>Bacillaceae</taxon>
        <taxon>Alkalicoccobacillus</taxon>
    </lineage>
</organism>
<evidence type="ECO:0000259" key="2">
    <source>
        <dbReference type="Pfam" id="PF01408"/>
    </source>
</evidence>
<comment type="caution">
    <text evidence="4">The sequence shown here is derived from an EMBL/GenBank/DDBJ whole genome shotgun (WGS) entry which is preliminary data.</text>
</comment>
<proteinExistence type="inferred from homology"/>
<dbReference type="InterPro" id="IPR052515">
    <property type="entry name" value="Gfo/Idh/MocA_Oxidoreductase"/>
</dbReference>
<dbReference type="Gene3D" id="3.30.360.10">
    <property type="entry name" value="Dihydrodipicolinate Reductase, domain 2"/>
    <property type="match status" value="1"/>
</dbReference>
<dbReference type="PANTHER" id="PTHR43249:SF1">
    <property type="entry name" value="D-GLUCOSIDE 3-DEHYDROGENASE"/>
    <property type="match status" value="1"/>
</dbReference>
<comment type="similarity">
    <text evidence="1">Belongs to the Gfo/Idh/MocA family.</text>
</comment>